<evidence type="ECO:0000313" key="2">
    <source>
        <dbReference type="Proteomes" id="UP001211987"/>
    </source>
</evidence>
<protein>
    <submittedName>
        <fullName evidence="1">Uncharacterized protein</fullName>
    </submittedName>
</protein>
<organism evidence="1 2">
    <name type="scientific">Thomasclavelia ramosa</name>
    <dbReference type="NCBI Taxonomy" id="1547"/>
    <lineage>
        <taxon>Bacteria</taxon>
        <taxon>Bacillati</taxon>
        <taxon>Bacillota</taxon>
        <taxon>Erysipelotrichia</taxon>
        <taxon>Erysipelotrichales</taxon>
        <taxon>Coprobacillaceae</taxon>
        <taxon>Thomasclavelia</taxon>
    </lineage>
</organism>
<proteinExistence type="predicted"/>
<gene>
    <name evidence="1" type="ORF">PM738_16845</name>
</gene>
<evidence type="ECO:0000313" key="1">
    <source>
        <dbReference type="EMBL" id="MDB7085478.1"/>
    </source>
</evidence>
<dbReference type="AlphaFoldDB" id="A0AB35IR43"/>
<comment type="caution">
    <text evidence="1">The sequence shown here is derived from an EMBL/GenBank/DDBJ whole genome shotgun (WGS) entry which is preliminary data.</text>
</comment>
<sequence length="311" mass="34974">MAIFIDVFYPENSKISNRLSELVSDCQTLFADASVHKEEIETKLETCNKIIKEAYEKLSKTPPPLVSMEESIQWPVYVSEVLLDIFASTSAVSAIRWAIANNLVKTGKISAERLAELGINSALKVTLPKWLNVSRVVAESGVAIAVMVAIDMIVDAANGAIERDKLKKAVREAAITRLDAKVVDMFNRNLLKTLDAVIVSYNVFSSMSLPPEVFDKMIQELVLQNKISEDSISKDVAIDWLIDFDETRKSWINEDGNWKEKKVKRSLYSLRMKNIERDRIQAAINQVGDLSDEIKAEFMSKVRGLCVEEKV</sequence>
<dbReference type="Proteomes" id="UP001211987">
    <property type="component" value="Unassembled WGS sequence"/>
</dbReference>
<dbReference type="EMBL" id="JAQLKE010000041">
    <property type="protein sequence ID" value="MDB7085478.1"/>
    <property type="molecule type" value="Genomic_DNA"/>
</dbReference>
<name>A0AB35IR43_9FIRM</name>
<dbReference type="RefSeq" id="WP_272019217.1">
    <property type="nucleotide sequence ID" value="NZ_JAQLKE010000041.1"/>
</dbReference>
<accession>A0AB35IR43</accession>
<reference evidence="1" key="1">
    <citation type="submission" date="2023-01" db="EMBL/GenBank/DDBJ databases">
        <title>Human gut microbiome strain richness.</title>
        <authorList>
            <person name="Chen-Liaw A."/>
        </authorList>
    </citation>
    <scope>NUCLEOTIDE SEQUENCE</scope>
    <source>
        <strain evidence="1">1001217st2_G6_1001217B_191108</strain>
    </source>
</reference>